<evidence type="ECO:0000313" key="10">
    <source>
        <dbReference type="Proteomes" id="UP000835052"/>
    </source>
</evidence>
<comment type="caution">
    <text evidence="9">The sequence shown here is derived from an EMBL/GenBank/DDBJ whole genome shotgun (WGS) entry which is preliminary data.</text>
</comment>
<dbReference type="InterPro" id="IPR007217">
    <property type="entry name" value="Per1-like"/>
</dbReference>
<evidence type="ECO:0000256" key="5">
    <source>
        <dbReference type="ARBA" id="ARBA00022729"/>
    </source>
</evidence>
<protein>
    <recommendedName>
        <fullName evidence="8">Post-GPI attachment to proteins factor 3</fullName>
    </recommendedName>
</protein>
<feature type="signal peptide" evidence="8">
    <location>
        <begin position="1"/>
        <end position="19"/>
    </location>
</feature>
<keyword evidence="6 8" id="KW-1133">Transmembrane helix</keyword>
<dbReference type="GO" id="GO:0006506">
    <property type="term" value="P:GPI anchor biosynthetic process"/>
    <property type="evidence" value="ECO:0007669"/>
    <property type="project" value="UniProtKB-KW"/>
</dbReference>
<evidence type="ECO:0000256" key="4">
    <source>
        <dbReference type="ARBA" id="ARBA00022692"/>
    </source>
</evidence>
<sequence length="326" mass="38242">MRLLILSFGLAYICEASRGDNTVYYHRCTKDCREAHDCPDSFSSYGWSYGECFRCKNKCMWETVEIFESHVGYVPQFHGKWPFVAIDVDCPFGFFHCIIQEPASVVFSLMNLMTFTYMDTRVRNMRNLENRDAWLALTRIGMATWVSSTLFHARDFTVTEYMDYFSAFAFVLVTLYTSLRFVYPQLTYTGNGRRLNKFLIAGLIIWYVGHVCFMLKKFLYGFNMAVCIGCSVVSALVYCYHIYSRYRDYGSFRPSDIALIRVLVWMNAAVVLEILDFVPVFWIFDSHSLFHLATVPVPFWYCDFLEQRQSEMVDFTKKLVEVDKRV</sequence>
<dbReference type="Pfam" id="PF04080">
    <property type="entry name" value="Per1"/>
    <property type="match status" value="1"/>
</dbReference>
<dbReference type="PANTHER" id="PTHR13148:SF0">
    <property type="entry name" value="POST-GPI ATTACHMENT TO PROTEINS FACTOR 3"/>
    <property type="match status" value="1"/>
</dbReference>
<feature type="transmembrane region" description="Helical" evidence="8">
    <location>
        <begin position="164"/>
        <end position="183"/>
    </location>
</feature>
<dbReference type="GO" id="GO:0000139">
    <property type="term" value="C:Golgi membrane"/>
    <property type="evidence" value="ECO:0007669"/>
    <property type="project" value="UniProtKB-SubCell"/>
</dbReference>
<evidence type="ECO:0000256" key="2">
    <source>
        <dbReference type="ARBA" id="ARBA00006387"/>
    </source>
</evidence>
<comment type="caution">
    <text evidence="8">Lacks conserved residue(s) required for the propagation of feature annotation.</text>
</comment>
<feature type="transmembrane region" description="Helical" evidence="8">
    <location>
        <begin position="222"/>
        <end position="243"/>
    </location>
</feature>
<dbReference type="AlphaFoldDB" id="A0A8S1HX99"/>
<keyword evidence="7 8" id="KW-0472">Membrane</keyword>
<name>A0A8S1HX99_9PELO</name>
<keyword evidence="4 8" id="KW-0812">Transmembrane</keyword>
<keyword evidence="5 8" id="KW-0732">Signal</keyword>
<feature type="transmembrane region" description="Helical" evidence="8">
    <location>
        <begin position="195"/>
        <end position="216"/>
    </location>
</feature>
<dbReference type="Proteomes" id="UP000835052">
    <property type="component" value="Unassembled WGS sequence"/>
</dbReference>
<evidence type="ECO:0000256" key="8">
    <source>
        <dbReference type="RuleBase" id="RU365066"/>
    </source>
</evidence>
<dbReference type="GO" id="GO:0005789">
    <property type="term" value="C:endoplasmic reticulum membrane"/>
    <property type="evidence" value="ECO:0007669"/>
    <property type="project" value="TreeGrafter"/>
</dbReference>
<feature type="chain" id="PRO_5035962025" description="Post-GPI attachment to proteins factor 3" evidence="8">
    <location>
        <begin position="20"/>
        <end position="326"/>
    </location>
</feature>
<comment type="subcellular location">
    <subcellularLocation>
        <location evidence="1">Endomembrane system</location>
        <topology evidence="1">Multi-pass membrane protein</topology>
    </subcellularLocation>
    <subcellularLocation>
        <location evidence="8">Golgi apparatus membrane</location>
        <topology evidence="8">Multi-pass membrane protein</topology>
    </subcellularLocation>
</comment>
<reference evidence="9" key="1">
    <citation type="submission" date="2020-10" db="EMBL/GenBank/DDBJ databases">
        <authorList>
            <person name="Kikuchi T."/>
        </authorList>
    </citation>
    <scope>NUCLEOTIDE SEQUENCE</scope>
    <source>
        <strain evidence="9">NKZ352</strain>
    </source>
</reference>
<evidence type="ECO:0000256" key="7">
    <source>
        <dbReference type="ARBA" id="ARBA00023136"/>
    </source>
</evidence>
<dbReference type="EMBL" id="CAJGYM010000101">
    <property type="protein sequence ID" value="CAD6197650.1"/>
    <property type="molecule type" value="Genomic_DNA"/>
</dbReference>
<proteinExistence type="inferred from homology"/>
<keyword evidence="8" id="KW-0333">Golgi apparatus</keyword>
<keyword evidence="3 8" id="KW-0337">GPI-anchor biosynthesis</keyword>
<organism evidence="9 10">
    <name type="scientific">Caenorhabditis auriculariae</name>
    <dbReference type="NCBI Taxonomy" id="2777116"/>
    <lineage>
        <taxon>Eukaryota</taxon>
        <taxon>Metazoa</taxon>
        <taxon>Ecdysozoa</taxon>
        <taxon>Nematoda</taxon>
        <taxon>Chromadorea</taxon>
        <taxon>Rhabditida</taxon>
        <taxon>Rhabditina</taxon>
        <taxon>Rhabditomorpha</taxon>
        <taxon>Rhabditoidea</taxon>
        <taxon>Rhabditidae</taxon>
        <taxon>Peloderinae</taxon>
        <taxon>Caenorhabditis</taxon>
    </lineage>
</organism>
<dbReference type="PANTHER" id="PTHR13148">
    <property type="entry name" value="PER1-RELATED"/>
    <property type="match status" value="1"/>
</dbReference>
<dbReference type="OrthoDB" id="419770at2759"/>
<accession>A0A8S1HX99</accession>
<comment type="function">
    <text evidence="8">Involved in the lipid remodeling steps of GPI-anchor maturation.</text>
</comment>
<evidence type="ECO:0000256" key="6">
    <source>
        <dbReference type="ARBA" id="ARBA00022989"/>
    </source>
</evidence>
<gene>
    <name evidence="9" type="ORF">CAUJ_LOCUS13559</name>
</gene>
<feature type="transmembrane region" description="Helical" evidence="8">
    <location>
        <begin position="264"/>
        <end position="284"/>
    </location>
</feature>
<evidence type="ECO:0000256" key="3">
    <source>
        <dbReference type="ARBA" id="ARBA00022502"/>
    </source>
</evidence>
<evidence type="ECO:0000256" key="1">
    <source>
        <dbReference type="ARBA" id="ARBA00004127"/>
    </source>
</evidence>
<evidence type="ECO:0000313" key="9">
    <source>
        <dbReference type="EMBL" id="CAD6197650.1"/>
    </source>
</evidence>
<comment type="similarity">
    <text evidence="2 8">Belongs to the PGAP3 family.</text>
</comment>
<dbReference type="GO" id="GO:0016788">
    <property type="term" value="F:hydrolase activity, acting on ester bonds"/>
    <property type="evidence" value="ECO:0007669"/>
    <property type="project" value="TreeGrafter"/>
</dbReference>
<keyword evidence="10" id="KW-1185">Reference proteome</keyword>